<organism evidence="1 2">
    <name type="scientific">Psophocarpus tetragonolobus</name>
    <name type="common">Winged bean</name>
    <name type="synonym">Dolichos tetragonolobus</name>
    <dbReference type="NCBI Taxonomy" id="3891"/>
    <lineage>
        <taxon>Eukaryota</taxon>
        <taxon>Viridiplantae</taxon>
        <taxon>Streptophyta</taxon>
        <taxon>Embryophyta</taxon>
        <taxon>Tracheophyta</taxon>
        <taxon>Spermatophyta</taxon>
        <taxon>Magnoliopsida</taxon>
        <taxon>eudicotyledons</taxon>
        <taxon>Gunneridae</taxon>
        <taxon>Pentapetalae</taxon>
        <taxon>rosids</taxon>
        <taxon>fabids</taxon>
        <taxon>Fabales</taxon>
        <taxon>Fabaceae</taxon>
        <taxon>Papilionoideae</taxon>
        <taxon>50 kb inversion clade</taxon>
        <taxon>NPAAA clade</taxon>
        <taxon>indigoferoid/millettioid clade</taxon>
        <taxon>Phaseoleae</taxon>
        <taxon>Psophocarpus</taxon>
    </lineage>
</organism>
<dbReference type="AlphaFoldDB" id="A0AAN9SF54"/>
<name>A0AAN9SF54_PSOTE</name>
<protein>
    <submittedName>
        <fullName evidence="1">Uncharacterized protein</fullName>
    </submittedName>
</protein>
<dbReference type="Proteomes" id="UP001386955">
    <property type="component" value="Unassembled WGS sequence"/>
</dbReference>
<sequence>MEHQELEKFVRLKGIFYLDLVRVFYTCAYRDEHDTLRSWVKGKHVYINYKIFQARSGIECVNWSYLLMKTMLKKKKMMEYKCPYAIFLSKLMDHFEVDVNGTQGMLSNNLKMLDAMDLD</sequence>
<dbReference type="EMBL" id="JAYMYS010000004">
    <property type="protein sequence ID" value="KAK7394225.1"/>
    <property type="molecule type" value="Genomic_DNA"/>
</dbReference>
<comment type="caution">
    <text evidence="1">The sequence shown here is derived from an EMBL/GenBank/DDBJ whole genome shotgun (WGS) entry which is preliminary data.</text>
</comment>
<proteinExistence type="predicted"/>
<evidence type="ECO:0000313" key="2">
    <source>
        <dbReference type="Proteomes" id="UP001386955"/>
    </source>
</evidence>
<gene>
    <name evidence="1" type="ORF">VNO78_14747</name>
</gene>
<reference evidence="1 2" key="1">
    <citation type="submission" date="2024-01" db="EMBL/GenBank/DDBJ databases">
        <title>The genomes of 5 underutilized Papilionoideae crops provide insights into root nodulation and disease resistanc.</title>
        <authorList>
            <person name="Jiang F."/>
        </authorList>
    </citation>
    <scope>NUCLEOTIDE SEQUENCE [LARGE SCALE GENOMIC DNA]</scope>
    <source>
        <strain evidence="1">DUOXIRENSHENG_FW03</strain>
        <tissue evidence="1">Leaves</tissue>
    </source>
</reference>
<keyword evidence="2" id="KW-1185">Reference proteome</keyword>
<evidence type="ECO:0000313" key="1">
    <source>
        <dbReference type="EMBL" id="KAK7394225.1"/>
    </source>
</evidence>
<accession>A0AAN9SF54</accession>